<feature type="region of interest" description="Disordered" evidence="1">
    <location>
        <begin position="221"/>
        <end position="258"/>
    </location>
</feature>
<evidence type="ECO:0000313" key="2">
    <source>
        <dbReference type="EMBL" id="KAF4964926.1"/>
    </source>
</evidence>
<comment type="caution">
    <text evidence="2">The sequence shown here is derived from an EMBL/GenBank/DDBJ whole genome shotgun (WGS) entry which is preliminary data.</text>
</comment>
<dbReference type="EMBL" id="JABEXW010000382">
    <property type="protein sequence ID" value="KAF4964926.1"/>
    <property type="molecule type" value="Genomic_DNA"/>
</dbReference>
<evidence type="ECO:0000256" key="1">
    <source>
        <dbReference type="SAM" id="MobiDB-lite"/>
    </source>
</evidence>
<feature type="region of interest" description="Disordered" evidence="1">
    <location>
        <begin position="101"/>
        <end position="206"/>
    </location>
</feature>
<keyword evidence="3" id="KW-1185">Reference proteome</keyword>
<reference evidence="2" key="2">
    <citation type="submission" date="2020-05" db="EMBL/GenBank/DDBJ databases">
        <authorList>
            <person name="Kim H.-S."/>
            <person name="Proctor R.H."/>
            <person name="Brown D.W."/>
        </authorList>
    </citation>
    <scope>NUCLEOTIDE SEQUENCE</scope>
    <source>
        <strain evidence="2">NRRL 20472</strain>
    </source>
</reference>
<gene>
    <name evidence="2" type="ORF">FSARC_7198</name>
</gene>
<dbReference type="OrthoDB" id="5095558at2759"/>
<feature type="compositionally biased region" description="Basic residues" evidence="1">
    <location>
        <begin position="156"/>
        <end position="166"/>
    </location>
</feature>
<name>A0A8H4TVK1_9HYPO</name>
<feature type="compositionally biased region" description="Basic residues" evidence="1">
    <location>
        <begin position="107"/>
        <end position="123"/>
    </location>
</feature>
<reference evidence="2" key="1">
    <citation type="journal article" date="2020" name="BMC Genomics">
        <title>Correction to: Identification and distribution of gene clusters required for synthesis of sphingolipid metabolism inhibitors in diverse species of the filamentous fungus Fusarium.</title>
        <authorList>
            <person name="Kim H.S."/>
            <person name="Lohmar J.M."/>
            <person name="Busman M."/>
            <person name="Brown D.W."/>
            <person name="Naumann T.A."/>
            <person name="Divon H.H."/>
            <person name="Lysoe E."/>
            <person name="Uhlig S."/>
            <person name="Proctor R.H."/>
        </authorList>
    </citation>
    <scope>NUCLEOTIDE SEQUENCE</scope>
    <source>
        <strain evidence="2">NRRL 20472</strain>
    </source>
</reference>
<accession>A0A8H4TVK1</accession>
<protein>
    <submittedName>
        <fullName evidence="2">Uncharacterized protein</fullName>
    </submittedName>
</protein>
<proteinExistence type="predicted"/>
<dbReference type="AlphaFoldDB" id="A0A8H4TVK1"/>
<sequence length="445" mass="49519">MPAPGADFINSLSILFEEAGSNSRDGNIEFAHLRSPILEFIASCGHMTAAKARANCNLRFIDGTEPDTILALPPSKLSLDEKRPQLDTANTSEEFVEILRDLINKQKSPRRSPRQKSAGKKRTNTPPESPRNKTQRRLEAAAADKAADATENSLKKTPRLKLRRGIKQGVPDPPAFKVAQQPTGGTISEPPSDGKSANQIDPNMPGPMDIDIDTNSVSALSQGETTTTQENPNNADITQGSNTLNPPHDQEDTHMENVSTADAEVPPANCRPGTHEVAYAAKDIESYQWDEFKPKLLEMLAKMNADPTPEETSAALKRLQSAIVHLELERALIPAVTWNKYEKKLVDAAKKGLFENPWSERQERVGRIIYLQEEEEVMESRDWDRLRAAARIWAIITEWTAPPQEPVDKELAEKWLVERLGDIAFLERLFACKERIAAIESPQIE</sequence>
<feature type="compositionally biased region" description="Polar residues" evidence="1">
    <location>
        <begin position="221"/>
        <end position="245"/>
    </location>
</feature>
<dbReference type="Proteomes" id="UP000622797">
    <property type="component" value="Unassembled WGS sequence"/>
</dbReference>
<organism evidence="2 3">
    <name type="scientific">Fusarium sarcochroum</name>
    <dbReference type="NCBI Taxonomy" id="1208366"/>
    <lineage>
        <taxon>Eukaryota</taxon>
        <taxon>Fungi</taxon>
        <taxon>Dikarya</taxon>
        <taxon>Ascomycota</taxon>
        <taxon>Pezizomycotina</taxon>
        <taxon>Sordariomycetes</taxon>
        <taxon>Hypocreomycetidae</taxon>
        <taxon>Hypocreales</taxon>
        <taxon>Nectriaceae</taxon>
        <taxon>Fusarium</taxon>
        <taxon>Fusarium lateritium species complex</taxon>
    </lineage>
</organism>
<evidence type="ECO:0000313" key="3">
    <source>
        <dbReference type="Proteomes" id="UP000622797"/>
    </source>
</evidence>